<comment type="subcellular location">
    <subcellularLocation>
        <location evidence="5">Endomembrane system</location>
        <topology evidence="5">Single-pass membrane protein</topology>
    </subcellularLocation>
</comment>
<dbReference type="GeneID" id="70242979"/>
<feature type="compositionally biased region" description="Basic and acidic residues" evidence="6">
    <location>
        <begin position="249"/>
        <end position="261"/>
    </location>
</feature>
<feature type="region of interest" description="Disordered" evidence="6">
    <location>
        <begin position="352"/>
        <end position="403"/>
    </location>
</feature>
<evidence type="ECO:0000256" key="8">
    <source>
        <dbReference type="SAM" id="SignalP"/>
    </source>
</evidence>
<feature type="region of interest" description="Disordered" evidence="6">
    <location>
        <begin position="77"/>
        <end position="108"/>
    </location>
</feature>
<dbReference type="PANTHER" id="PTHR44653:SF2">
    <property type="entry name" value="DNAJ HOMOLOG SUBFAMILY C MEMBER 1"/>
    <property type="match status" value="1"/>
</dbReference>
<keyword evidence="1 7" id="KW-0812">Transmembrane</keyword>
<dbReference type="PRINTS" id="PR00625">
    <property type="entry name" value="JDOMAIN"/>
</dbReference>
<dbReference type="SUPFAM" id="SSF46565">
    <property type="entry name" value="Chaperone J-domain"/>
    <property type="match status" value="1"/>
</dbReference>
<evidence type="ECO:0000256" key="3">
    <source>
        <dbReference type="ARBA" id="ARBA00022989"/>
    </source>
</evidence>
<gene>
    <name evidence="10" type="ORF">BGW36DRAFT_323591</name>
</gene>
<name>A0AAD4KIS8_9EURO</name>
<dbReference type="PANTHER" id="PTHR44653">
    <property type="entry name" value="DNAJ HOMOLOG SUBFAMILY C MEMBER 1"/>
    <property type="match status" value="1"/>
</dbReference>
<dbReference type="SMART" id="SM00271">
    <property type="entry name" value="DnaJ"/>
    <property type="match status" value="1"/>
</dbReference>
<dbReference type="Pfam" id="PF00226">
    <property type="entry name" value="DnaJ"/>
    <property type="match status" value="1"/>
</dbReference>
<dbReference type="InterPro" id="IPR036869">
    <property type="entry name" value="J_dom_sf"/>
</dbReference>
<protein>
    <recommendedName>
        <fullName evidence="9">J domain-containing protein</fullName>
    </recommendedName>
</protein>
<evidence type="ECO:0000256" key="2">
    <source>
        <dbReference type="ARBA" id="ARBA00022729"/>
    </source>
</evidence>
<dbReference type="InterPro" id="IPR052606">
    <property type="entry name" value="DnaJ_domain_protein"/>
</dbReference>
<keyword evidence="11" id="KW-1185">Reference proteome</keyword>
<feature type="domain" description="J" evidence="9">
    <location>
        <begin position="44"/>
        <end position="143"/>
    </location>
</feature>
<feature type="signal peptide" evidence="8">
    <location>
        <begin position="1"/>
        <end position="20"/>
    </location>
</feature>
<dbReference type="InterPro" id="IPR001623">
    <property type="entry name" value="DnaJ_domain"/>
</dbReference>
<evidence type="ECO:0000259" key="9">
    <source>
        <dbReference type="PROSITE" id="PS50076"/>
    </source>
</evidence>
<dbReference type="AlphaFoldDB" id="A0AAD4KIS8"/>
<dbReference type="EMBL" id="JAJTJA010000009">
    <property type="protein sequence ID" value="KAH8693540.1"/>
    <property type="molecule type" value="Genomic_DNA"/>
</dbReference>
<proteinExistence type="predicted"/>
<feature type="chain" id="PRO_5042278431" description="J domain-containing protein" evidence="8">
    <location>
        <begin position="21"/>
        <end position="403"/>
    </location>
</feature>
<dbReference type="CDD" id="cd06257">
    <property type="entry name" value="DnaJ"/>
    <property type="match status" value="1"/>
</dbReference>
<keyword evidence="3 7" id="KW-1133">Transmembrane helix</keyword>
<evidence type="ECO:0000313" key="11">
    <source>
        <dbReference type="Proteomes" id="UP001201262"/>
    </source>
</evidence>
<evidence type="ECO:0000256" key="7">
    <source>
        <dbReference type="SAM" id="Phobius"/>
    </source>
</evidence>
<dbReference type="RefSeq" id="XP_046069210.1">
    <property type="nucleotide sequence ID" value="XM_046212692.1"/>
</dbReference>
<dbReference type="PROSITE" id="PS50076">
    <property type="entry name" value="DNAJ_2"/>
    <property type="match status" value="1"/>
</dbReference>
<feature type="compositionally biased region" description="Acidic residues" evidence="6">
    <location>
        <begin position="361"/>
        <end position="370"/>
    </location>
</feature>
<evidence type="ECO:0000256" key="1">
    <source>
        <dbReference type="ARBA" id="ARBA00022692"/>
    </source>
</evidence>
<dbReference type="Proteomes" id="UP001201262">
    <property type="component" value="Unassembled WGS sequence"/>
</dbReference>
<dbReference type="Gene3D" id="1.10.287.110">
    <property type="entry name" value="DnaJ domain"/>
    <property type="match status" value="1"/>
</dbReference>
<organism evidence="10 11">
    <name type="scientific">Talaromyces proteolyticus</name>
    <dbReference type="NCBI Taxonomy" id="1131652"/>
    <lineage>
        <taxon>Eukaryota</taxon>
        <taxon>Fungi</taxon>
        <taxon>Dikarya</taxon>
        <taxon>Ascomycota</taxon>
        <taxon>Pezizomycotina</taxon>
        <taxon>Eurotiomycetes</taxon>
        <taxon>Eurotiomycetidae</taxon>
        <taxon>Eurotiales</taxon>
        <taxon>Trichocomaceae</taxon>
        <taxon>Talaromyces</taxon>
        <taxon>Talaromyces sect. Bacilispori</taxon>
    </lineage>
</organism>
<keyword evidence="2 8" id="KW-0732">Signal</keyword>
<evidence type="ECO:0000256" key="5">
    <source>
        <dbReference type="ARBA" id="ARBA00037847"/>
    </source>
</evidence>
<feature type="region of interest" description="Disordered" evidence="6">
    <location>
        <begin position="210"/>
        <end position="282"/>
    </location>
</feature>
<evidence type="ECO:0000256" key="6">
    <source>
        <dbReference type="SAM" id="MobiDB-lite"/>
    </source>
</evidence>
<feature type="compositionally biased region" description="Basic residues" evidence="6">
    <location>
        <begin position="393"/>
        <end position="403"/>
    </location>
</feature>
<evidence type="ECO:0000256" key="4">
    <source>
        <dbReference type="ARBA" id="ARBA00023136"/>
    </source>
</evidence>
<reference evidence="10" key="1">
    <citation type="submission" date="2021-12" db="EMBL/GenBank/DDBJ databases">
        <title>Convergent genome expansion in fungi linked to evolution of root-endophyte symbiosis.</title>
        <authorList>
            <consortium name="DOE Joint Genome Institute"/>
            <person name="Ke Y.-H."/>
            <person name="Bonito G."/>
            <person name="Liao H.-L."/>
            <person name="Looney B."/>
            <person name="Rojas-Flechas A."/>
            <person name="Nash J."/>
            <person name="Hameed K."/>
            <person name="Schadt C."/>
            <person name="Martin F."/>
            <person name="Crous P.W."/>
            <person name="Miettinen O."/>
            <person name="Magnuson J.K."/>
            <person name="Labbe J."/>
            <person name="Jacobson D."/>
            <person name="Doktycz M.J."/>
            <person name="Veneault-Fourrey C."/>
            <person name="Kuo A."/>
            <person name="Mondo S."/>
            <person name="Calhoun S."/>
            <person name="Riley R."/>
            <person name="Ohm R."/>
            <person name="LaButti K."/>
            <person name="Andreopoulos B."/>
            <person name="Pangilinan J."/>
            <person name="Nolan M."/>
            <person name="Tritt A."/>
            <person name="Clum A."/>
            <person name="Lipzen A."/>
            <person name="Daum C."/>
            <person name="Barry K."/>
            <person name="Grigoriev I.V."/>
            <person name="Vilgalys R."/>
        </authorList>
    </citation>
    <scope>NUCLEOTIDE SEQUENCE</scope>
    <source>
        <strain evidence="10">PMI_201</strain>
    </source>
</reference>
<dbReference type="GO" id="GO:0012505">
    <property type="term" value="C:endomembrane system"/>
    <property type="evidence" value="ECO:0007669"/>
    <property type="project" value="UniProtKB-SubCell"/>
</dbReference>
<comment type="caution">
    <text evidence="10">The sequence shown here is derived from an EMBL/GenBank/DDBJ whole genome shotgun (WGS) entry which is preliminary data.</text>
</comment>
<accession>A0AAD4KIS8</accession>
<evidence type="ECO:0000313" key="10">
    <source>
        <dbReference type="EMBL" id="KAH8693540.1"/>
    </source>
</evidence>
<sequence>MRHPTLQFLVLALLLVMAAAWTKEDHEIFQLRDEILAHEGANVTFYDFLGVKATANQDDINKAYRKKAKQLHPDKVRRSFIANNSRTPRDKTKGKKPGVHVSKGPSERQISNAVKEANDRAARLNVAANILRGPSRERYDHFLNYGFPKWKGTGYYYSRFRPGLGSVLLGLFLVFGGAGHYAALVLSWKRQREFMHRYIRHARKAAWGDERGLGGIPGLDPSAATHAPPPPPSQPEEAQAVAMNRRQKRMMDRENRKENKKGVKTNGREAGSGTATPTSETVGAVGNKRRVYAENGKVLVVDSVGNVFLEEETEDGEKQEFLLDVDEIPRPQFRDTVVFRLPVWIYHKTVSKITGGGPKSEDDDSQDVDADTAQGNEEVKDEVTSTATSTKSAAKKRGKRSKN</sequence>
<feature type="transmembrane region" description="Helical" evidence="7">
    <location>
        <begin position="167"/>
        <end position="188"/>
    </location>
</feature>
<keyword evidence="4 7" id="KW-0472">Membrane</keyword>